<name>A0A1Z4NAP4_9CYAN</name>
<dbReference type="RefSeq" id="WP_096583269.1">
    <property type="nucleotide sequence ID" value="NZ_CAWNJS010000001.1"/>
</dbReference>
<evidence type="ECO:0000313" key="1">
    <source>
        <dbReference type="EMBL" id="BAZ02807.1"/>
    </source>
</evidence>
<dbReference type="Proteomes" id="UP000218785">
    <property type="component" value="Chromosome"/>
</dbReference>
<evidence type="ECO:0000313" key="2">
    <source>
        <dbReference type="Proteomes" id="UP000218785"/>
    </source>
</evidence>
<dbReference type="AlphaFoldDB" id="A0A1Z4NAP4"/>
<sequence>MAAGFQRHIAKPIEPQLLIQAIANVISSASAIVLEMMMHHRQEYLNTASQKCQRLWKIFLNRLVATECI</sequence>
<gene>
    <name evidence="1" type="ORF">NIES37_68200</name>
</gene>
<dbReference type="KEGG" id="ttq:NIES37_68200"/>
<dbReference type="EMBL" id="AP018248">
    <property type="protein sequence ID" value="BAZ02807.1"/>
    <property type="molecule type" value="Genomic_DNA"/>
</dbReference>
<reference evidence="1 2" key="1">
    <citation type="submission" date="2017-06" db="EMBL/GenBank/DDBJ databases">
        <title>Genome sequencing of cyanobaciteial culture collection at National Institute for Environmental Studies (NIES).</title>
        <authorList>
            <person name="Hirose Y."/>
            <person name="Shimura Y."/>
            <person name="Fujisawa T."/>
            <person name="Nakamura Y."/>
            <person name="Kawachi M."/>
        </authorList>
    </citation>
    <scope>NUCLEOTIDE SEQUENCE [LARGE SCALE GENOMIC DNA]</scope>
    <source>
        <strain evidence="1 2">NIES-37</strain>
    </source>
</reference>
<proteinExistence type="predicted"/>
<protein>
    <submittedName>
        <fullName evidence="1">Uncharacterized protein</fullName>
    </submittedName>
</protein>
<keyword evidence="2" id="KW-1185">Reference proteome</keyword>
<organism evidence="1 2">
    <name type="scientific">Tolypothrix tenuis PCC 7101</name>
    <dbReference type="NCBI Taxonomy" id="231146"/>
    <lineage>
        <taxon>Bacteria</taxon>
        <taxon>Bacillati</taxon>
        <taxon>Cyanobacteriota</taxon>
        <taxon>Cyanophyceae</taxon>
        <taxon>Nostocales</taxon>
        <taxon>Tolypothrichaceae</taxon>
        <taxon>Tolypothrix</taxon>
    </lineage>
</organism>
<accession>A0A1Z4NAP4</accession>